<sequence length="110" mass="11966">MSKLLGVALLILGIYFLGQNIIFATHYSPYFWRDIPAGGSVLAIMGGIISLLFFPRQTGNLGWILLGIGAVLVFLSGGVILKPTSLWNFFIAFAAMAGGFRLITQGRLRF</sequence>
<keyword evidence="1" id="KW-0472">Membrane</keyword>
<feature type="transmembrane region" description="Helical" evidence="1">
    <location>
        <begin position="34"/>
        <end position="54"/>
    </location>
</feature>
<reference evidence="2 3" key="1">
    <citation type="submission" date="2015-02" db="EMBL/GenBank/DDBJ databases">
        <title>Draft genome of a novel marine cyanobacterium (Chroococcales) isolated from South Atlantic Ocean.</title>
        <authorList>
            <person name="Rigonato J."/>
            <person name="Alvarenga D.O."/>
            <person name="Branco L.H."/>
            <person name="Varani A.M."/>
            <person name="Brandini F.P."/>
            <person name="Fiore M.F."/>
        </authorList>
    </citation>
    <scope>NUCLEOTIDE SEQUENCE [LARGE SCALE GENOMIC DNA]</scope>
    <source>
        <strain evidence="2 3">CENA595</strain>
    </source>
</reference>
<dbReference type="AlphaFoldDB" id="A0A0D8ZSA8"/>
<feature type="transmembrane region" description="Helical" evidence="1">
    <location>
        <begin position="61"/>
        <end position="80"/>
    </location>
</feature>
<feature type="transmembrane region" description="Helical" evidence="1">
    <location>
        <begin position="86"/>
        <end position="104"/>
    </location>
</feature>
<keyword evidence="1" id="KW-0812">Transmembrane</keyword>
<dbReference type="PATRIC" id="fig|1618023.3.peg.4422"/>
<dbReference type="Proteomes" id="UP000032452">
    <property type="component" value="Unassembled WGS sequence"/>
</dbReference>
<proteinExistence type="predicted"/>
<gene>
    <name evidence="2" type="ORF">UH38_12550</name>
</gene>
<dbReference type="RefSeq" id="WP_045055006.1">
    <property type="nucleotide sequence ID" value="NZ_CAWMDP010000050.1"/>
</dbReference>
<organism evidence="2 3">
    <name type="scientific">Aliterella atlantica CENA595</name>
    <dbReference type="NCBI Taxonomy" id="1618023"/>
    <lineage>
        <taxon>Bacteria</taxon>
        <taxon>Bacillati</taxon>
        <taxon>Cyanobacteriota</taxon>
        <taxon>Cyanophyceae</taxon>
        <taxon>Chroococcidiopsidales</taxon>
        <taxon>Aliterellaceae</taxon>
        <taxon>Aliterella</taxon>
    </lineage>
</organism>
<dbReference type="OrthoDB" id="531820at2"/>
<protein>
    <submittedName>
        <fullName evidence="2">Uncharacterized protein</fullName>
    </submittedName>
</protein>
<comment type="caution">
    <text evidence="2">The sequence shown here is derived from an EMBL/GenBank/DDBJ whole genome shotgun (WGS) entry which is preliminary data.</text>
</comment>
<keyword evidence="3" id="KW-1185">Reference proteome</keyword>
<evidence type="ECO:0000256" key="1">
    <source>
        <dbReference type="SAM" id="Phobius"/>
    </source>
</evidence>
<dbReference type="EMBL" id="JYON01000012">
    <property type="protein sequence ID" value="KJH71384.1"/>
    <property type="molecule type" value="Genomic_DNA"/>
</dbReference>
<dbReference type="STRING" id="1618023.UH38_12550"/>
<keyword evidence="1" id="KW-1133">Transmembrane helix</keyword>
<name>A0A0D8ZSA8_9CYAN</name>
<evidence type="ECO:0000313" key="2">
    <source>
        <dbReference type="EMBL" id="KJH71384.1"/>
    </source>
</evidence>
<evidence type="ECO:0000313" key="3">
    <source>
        <dbReference type="Proteomes" id="UP000032452"/>
    </source>
</evidence>
<accession>A0A0D8ZSA8</accession>